<dbReference type="EMBL" id="FNOU01000002">
    <property type="protein sequence ID" value="SDX41698.1"/>
    <property type="molecule type" value="Genomic_DNA"/>
</dbReference>
<name>A0A1H3BJ09_EUBBA</name>
<reference evidence="2" key="1">
    <citation type="submission" date="2016-10" db="EMBL/GenBank/DDBJ databases">
        <authorList>
            <person name="Varghese N."/>
            <person name="Submissions S."/>
        </authorList>
    </citation>
    <scope>NUCLEOTIDE SEQUENCE [LARGE SCALE GENOMIC DNA]</scope>
    <source>
        <strain evidence="2">VPI 5359</strain>
    </source>
</reference>
<protein>
    <submittedName>
        <fullName evidence="1">Uncharacterized protein</fullName>
    </submittedName>
</protein>
<evidence type="ECO:0000313" key="1">
    <source>
        <dbReference type="EMBL" id="SDX41698.1"/>
    </source>
</evidence>
<proteinExistence type="predicted"/>
<gene>
    <name evidence="1" type="ORF">SAMN04488579_10292</name>
</gene>
<dbReference type="STRING" id="1528.SAMN04488579_10292"/>
<evidence type="ECO:0000313" key="2">
    <source>
        <dbReference type="Proteomes" id="UP000199652"/>
    </source>
</evidence>
<sequence length="63" mass="6918">MKYVAYFNPNGFMNIESGSSKAAAEIAYKEAYKEGKSIKSIYRVMNDGKAIAQIDFSALEIGS</sequence>
<dbReference type="Proteomes" id="UP000199652">
    <property type="component" value="Unassembled WGS sequence"/>
</dbReference>
<keyword evidence="2" id="KW-1185">Reference proteome</keyword>
<accession>A0A1H3BJ09</accession>
<organism evidence="1 2">
    <name type="scientific">Eubacterium barkeri</name>
    <name type="common">Clostridium barkeri</name>
    <dbReference type="NCBI Taxonomy" id="1528"/>
    <lineage>
        <taxon>Bacteria</taxon>
        <taxon>Bacillati</taxon>
        <taxon>Bacillota</taxon>
        <taxon>Clostridia</taxon>
        <taxon>Eubacteriales</taxon>
        <taxon>Eubacteriaceae</taxon>
        <taxon>Eubacterium</taxon>
    </lineage>
</organism>
<dbReference type="AlphaFoldDB" id="A0A1H3BJ09"/>